<dbReference type="InterPro" id="IPR013112">
    <property type="entry name" value="FAD-bd_8"/>
</dbReference>
<evidence type="ECO:0000256" key="2">
    <source>
        <dbReference type="ARBA" id="ARBA00006278"/>
    </source>
</evidence>
<comment type="caution">
    <text evidence="12">The sequence shown here is derived from an EMBL/GenBank/DDBJ whole genome shotgun (WGS) entry which is preliminary data.</text>
</comment>
<keyword evidence="13" id="KW-1185">Reference proteome</keyword>
<dbReference type="InterPro" id="IPR051410">
    <property type="entry name" value="Ferric/Cupric_Reductase"/>
</dbReference>
<dbReference type="CDD" id="cd06186">
    <property type="entry name" value="NOX_Duox_like_FAD_NADP"/>
    <property type="match status" value="1"/>
</dbReference>
<comment type="similarity">
    <text evidence="2">Belongs to the ferric reductase (FRE) family.</text>
</comment>
<feature type="domain" description="FAD-binding FR-type" evidence="11">
    <location>
        <begin position="337"/>
        <end position="465"/>
    </location>
</feature>
<organism evidence="12 13">
    <name type="scientific">Neonectria punicea</name>
    <dbReference type="NCBI Taxonomy" id="979145"/>
    <lineage>
        <taxon>Eukaryota</taxon>
        <taxon>Fungi</taxon>
        <taxon>Dikarya</taxon>
        <taxon>Ascomycota</taxon>
        <taxon>Pezizomycotina</taxon>
        <taxon>Sordariomycetes</taxon>
        <taxon>Hypocreomycetidae</taxon>
        <taxon>Hypocreales</taxon>
        <taxon>Nectriaceae</taxon>
        <taxon>Neonectria</taxon>
    </lineage>
</organism>
<comment type="subcellular location">
    <subcellularLocation>
        <location evidence="1">Membrane</location>
        <topology evidence="1">Multi-pass membrane protein</topology>
    </subcellularLocation>
</comment>
<evidence type="ECO:0000256" key="10">
    <source>
        <dbReference type="SAM" id="Phobius"/>
    </source>
</evidence>
<dbReference type="SFLD" id="SFLDS00052">
    <property type="entry name" value="Ferric_Reductase_Domain"/>
    <property type="match status" value="1"/>
</dbReference>
<gene>
    <name evidence="12" type="ORF">QQX98_010612</name>
</gene>
<keyword evidence="5" id="KW-0249">Electron transport</keyword>
<dbReference type="EMBL" id="JAZAVJ010000238">
    <property type="protein sequence ID" value="KAK7403600.1"/>
    <property type="molecule type" value="Genomic_DNA"/>
</dbReference>
<evidence type="ECO:0000313" key="12">
    <source>
        <dbReference type="EMBL" id="KAK7403600.1"/>
    </source>
</evidence>
<dbReference type="InterPro" id="IPR017927">
    <property type="entry name" value="FAD-bd_FR_type"/>
</dbReference>
<keyword evidence="9 10" id="KW-0472">Membrane</keyword>
<evidence type="ECO:0000313" key="13">
    <source>
        <dbReference type="Proteomes" id="UP001498476"/>
    </source>
</evidence>
<feature type="transmembrane region" description="Helical" evidence="10">
    <location>
        <begin position="260"/>
        <end position="280"/>
    </location>
</feature>
<protein>
    <recommendedName>
        <fullName evidence="11">FAD-binding FR-type domain-containing protein</fullName>
    </recommendedName>
</protein>
<reference evidence="12 13" key="1">
    <citation type="journal article" date="2025" name="Microbiol. Resour. Announc.">
        <title>Draft genome sequences for Neonectria magnoliae and Neonectria punicea, canker pathogens of Liriodendron tulipifera and Acer saccharum in West Virginia.</title>
        <authorList>
            <person name="Petronek H.M."/>
            <person name="Kasson M.T."/>
            <person name="Metheny A.M."/>
            <person name="Stauder C.M."/>
            <person name="Lovett B."/>
            <person name="Lynch S.C."/>
            <person name="Garnas J.R."/>
            <person name="Kasson L.R."/>
            <person name="Stajich J.E."/>
        </authorList>
    </citation>
    <scope>NUCLEOTIDE SEQUENCE [LARGE SCALE GENOMIC DNA]</scope>
    <source>
        <strain evidence="12 13">NRRL 64653</strain>
    </source>
</reference>
<evidence type="ECO:0000256" key="9">
    <source>
        <dbReference type="ARBA" id="ARBA00023136"/>
    </source>
</evidence>
<dbReference type="Pfam" id="PF01794">
    <property type="entry name" value="Ferric_reduct"/>
    <property type="match status" value="1"/>
</dbReference>
<dbReference type="Proteomes" id="UP001498476">
    <property type="component" value="Unassembled WGS sequence"/>
</dbReference>
<dbReference type="Pfam" id="PF08022">
    <property type="entry name" value="FAD_binding_8"/>
    <property type="match status" value="1"/>
</dbReference>
<proteinExistence type="inferred from homology"/>
<dbReference type="InterPro" id="IPR013130">
    <property type="entry name" value="Fe3_Rdtase_TM_dom"/>
</dbReference>
<dbReference type="PROSITE" id="PS51384">
    <property type="entry name" value="FAD_FR"/>
    <property type="match status" value="1"/>
</dbReference>
<feature type="transmembrane region" description="Helical" evidence="10">
    <location>
        <begin position="29"/>
        <end position="50"/>
    </location>
</feature>
<evidence type="ECO:0000259" key="11">
    <source>
        <dbReference type="PROSITE" id="PS51384"/>
    </source>
</evidence>
<dbReference type="InterPro" id="IPR013121">
    <property type="entry name" value="Fe_red_NAD-bd_6"/>
</dbReference>
<feature type="transmembrane region" description="Helical" evidence="10">
    <location>
        <begin position="292"/>
        <end position="309"/>
    </location>
</feature>
<dbReference type="Pfam" id="PF08030">
    <property type="entry name" value="NAD_binding_6"/>
    <property type="match status" value="1"/>
</dbReference>
<evidence type="ECO:0000256" key="3">
    <source>
        <dbReference type="ARBA" id="ARBA00022448"/>
    </source>
</evidence>
<dbReference type="SFLD" id="SFLDG01168">
    <property type="entry name" value="Ferric_reductase_subgroup_(FRE"/>
    <property type="match status" value="1"/>
</dbReference>
<dbReference type="SUPFAM" id="SSF52343">
    <property type="entry name" value="Ferredoxin reductase-like, C-terminal NADP-linked domain"/>
    <property type="match status" value="1"/>
</dbReference>
<keyword evidence="6 10" id="KW-1133">Transmembrane helix</keyword>
<sequence>MAGAGTLSPEEEKIQDQFHAEGELDNTALSTYLFIICGAVVGAVIVWKVAEKVNKLIRQISCLNNDRQRYFAIPSPNLAALKRHLLYAPVMSKRHNREIQLSSAINVGTLPTRFQLLFLTAYFTINVVFCVIDIPYAENVTIAAAALRNRSGVLAVMNMVRGICHPSAYLVDVAAHVTGAVYTDVPVADLATLLQIPLFLLAGRNNPLINLLGISFDTYNLIHRWFGRIVVLESLLHTLAHYAKGGWSADSFTGTFSIPFLLWGFIGTCSFVGLALQAFSPVRHAFYETFKLIHISLAILAVYALWIHLQEFEAQLKWLQAAAALWAADRAARILRMLWYNVGGSGSRTVIEALPGNAVRLTTTLARPWSARPGQHAYLYLPSLSLWQSHPFSVAWVDGVEDPTTERLASTRQDLMGPQQMRVSYIIRARTGFTDKLFKKALAAPGGRLETTCYSEGPYGGTHNLDSYGTAVLFAGGVGITHQVPYVQHLVSGFSEGTVATRKVLLVWTIQSPEHLEWIRPWMTEILAMDKRRDVLRIMLFVSQPRSTKEIHSPSSTVQMFPGRPNIETLLSMEQEHQVGAMVVSVCGPGALGDEVRRAVRARQDRTNIDFIEEAFTW</sequence>
<accession>A0ABR1GNV8</accession>
<evidence type="ECO:0000256" key="4">
    <source>
        <dbReference type="ARBA" id="ARBA00022692"/>
    </source>
</evidence>
<keyword evidence="7" id="KW-0560">Oxidoreductase</keyword>
<dbReference type="PANTHER" id="PTHR32361">
    <property type="entry name" value="FERRIC/CUPRIC REDUCTASE TRANSMEMBRANE COMPONENT"/>
    <property type="match status" value="1"/>
</dbReference>
<evidence type="ECO:0000256" key="6">
    <source>
        <dbReference type="ARBA" id="ARBA00022989"/>
    </source>
</evidence>
<dbReference type="PANTHER" id="PTHR32361:SF24">
    <property type="entry name" value="REDUCTASE, PUTATIVE (AFU_ORTHOLOGUE AFUA_3G10820)-RELATED"/>
    <property type="match status" value="1"/>
</dbReference>
<keyword evidence="4 10" id="KW-0812">Transmembrane</keyword>
<dbReference type="InterPro" id="IPR039261">
    <property type="entry name" value="FNR_nucleotide-bd"/>
</dbReference>
<evidence type="ECO:0000256" key="5">
    <source>
        <dbReference type="ARBA" id="ARBA00022982"/>
    </source>
</evidence>
<keyword evidence="3" id="KW-0813">Transport</keyword>
<evidence type="ECO:0000256" key="7">
    <source>
        <dbReference type="ARBA" id="ARBA00023002"/>
    </source>
</evidence>
<dbReference type="Gene3D" id="3.40.50.80">
    <property type="entry name" value="Nucleotide-binding domain of ferredoxin-NADP reductase (FNR) module"/>
    <property type="match status" value="1"/>
</dbReference>
<evidence type="ECO:0000256" key="1">
    <source>
        <dbReference type="ARBA" id="ARBA00004141"/>
    </source>
</evidence>
<name>A0ABR1GNV8_9HYPO</name>
<keyword evidence="8" id="KW-0406">Ion transport</keyword>
<evidence type="ECO:0000256" key="8">
    <source>
        <dbReference type="ARBA" id="ARBA00023065"/>
    </source>
</evidence>